<dbReference type="Gene3D" id="1.20.1280.50">
    <property type="match status" value="1"/>
</dbReference>
<dbReference type="RefSeq" id="XP_030942287.1">
    <property type="nucleotide sequence ID" value="XM_031086427.1"/>
</dbReference>
<proteinExistence type="predicted"/>
<dbReference type="SMART" id="SM00579">
    <property type="entry name" value="FBD"/>
    <property type="match status" value="1"/>
</dbReference>
<dbReference type="GeneID" id="115967350"/>
<dbReference type="OMA" id="STHLETW"/>
<dbReference type="InterPro" id="IPR001810">
    <property type="entry name" value="F-box_dom"/>
</dbReference>
<dbReference type="EnsemblPlants" id="QL11p045589:mrna">
    <property type="protein sequence ID" value="QL11p045589:mrna"/>
    <property type="gene ID" value="QL11p045589"/>
</dbReference>
<dbReference type="InterPro" id="IPR036047">
    <property type="entry name" value="F-box-like_dom_sf"/>
</dbReference>
<reference evidence="2" key="2">
    <citation type="submission" date="2021-01" db="UniProtKB">
        <authorList>
            <consortium name="EnsemblPlants"/>
        </authorList>
    </citation>
    <scope>IDENTIFICATION</scope>
</reference>
<keyword evidence="3" id="KW-1185">Reference proteome</keyword>
<dbReference type="CDD" id="cd22160">
    <property type="entry name" value="F-box_AtFBL13-like"/>
    <property type="match status" value="1"/>
</dbReference>
<dbReference type="InParanoid" id="A0A7N2MZM2"/>
<dbReference type="PROSITE" id="PS50181">
    <property type="entry name" value="FBOX"/>
    <property type="match status" value="1"/>
</dbReference>
<evidence type="ECO:0000313" key="2">
    <source>
        <dbReference type="EnsemblPlants" id="QL11p045589:mrna"/>
    </source>
</evidence>
<dbReference type="KEGG" id="qlo:115967350"/>
<dbReference type="PANTHER" id="PTHR31900:SF34">
    <property type="entry name" value="EMB|CAB62440.1-RELATED"/>
    <property type="match status" value="1"/>
</dbReference>
<dbReference type="InterPro" id="IPR050232">
    <property type="entry name" value="FBL13/AtMIF1-like"/>
</dbReference>
<dbReference type="SUPFAM" id="SSF81383">
    <property type="entry name" value="F-box domain"/>
    <property type="match status" value="1"/>
</dbReference>
<dbReference type="AlphaFoldDB" id="A0A7N2MZM2"/>
<name>A0A7N2MZM2_QUELO</name>
<organism evidence="2 3">
    <name type="scientific">Quercus lobata</name>
    <name type="common">Valley oak</name>
    <dbReference type="NCBI Taxonomy" id="97700"/>
    <lineage>
        <taxon>Eukaryota</taxon>
        <taxon>Viridiplantae</taxon>
        <taxon>Streptophyta</taxon>
        <taxon>Embryophyta</taxon>
        <taxon>Tracheophyta</taxon>
        <taxon>Spermatophyta</taxon>
        <taxon>Magnoliopsida</taxon>
        <taxon>eudicotyledons</taxon>
        <taxon>Gunneridae</taxon>
        <taxon>Pentapetalae</taxon>
        <taxon>rosids</taxon>
        <taxon>fabids</taxon>
        <taxon>Fagales</taxon>
        <taxon>Fagaceae</taxon>
        <taxon>Quercus</taxon>
    </lineage>
</organism>
<sequence length="478" mass="54807">MKGQRRETEFDERYRTESESERAENCISSARRNARDVISTLPDSLLCHILSFLPTLDAIRTSILSSRWRPPWTLLPILYFNHRDLPQITHPLEDIVSSVLTLRNTGPDPAPIHKLRIFLFNCCVSTHLETWVAASIRLCLQELELNLQSSKTSELPRSIFFSTTLAVLKLNGDILLNPPPSSALLPSLNIMKLEYVSYANRDSLSTLLAACPFLRDLTIKLSSSCLPNYMDKYAGTYGVNAIILIPTLKRLHFHWPVICWPYKVHINTPALEYFHFTGVLNEDFVLEKLPNVVESVVEVLQFLRDVDYAKKVWDFMGQFCNVISMELITTTAEILSYASNRDNIPMFHNLSSLSFSVLHFIEWHAIQLLLHQAPKLQILVVKPLQNYVHYGIRTDGYLKEPLTVPECLSSHLTTFHYNQFSGNEYEMEFVRQLLMAVGVLKTMRITVKSALDSEVKLLVHEKLSEYQRSSQSCQIAFD</sequence>
<dbReference type="Proteomes" id="UP000594261">
    <property type="component" value="Chromosome 11"/>
</dbReference>
<dbReference type="InterPro" id="IPR006566">
    <property type="entry name" value="FBD"/>
</dbReference>
<dbReference type="Pfam" id="PF00646">
    <property type="entry name" value="F-box"/>
    <property type="match status" value="1"/>
</dbReference>
<dbReference type="Pfam" id="PF08387">
    <property type="entry name" value="FBD"/>
    <property type="match status" value="1"/>
</dbReference>
<dbReference type="RefSeq" id="XP_030942286.1">
    <property type="nucleotide sequence ID" value="XM_031086426.1"/>
</dbReference>
<evidence type="ECO:0000313" key="3">
    <source>
        <dbReference type="Proteomes" id="UP000594261"/>
    </source>
</evidence>
<dbReference type="FunCoup" id="A0A7N2MZM2">
    <property type="interactions" value="1643"/>
</dbReference>
<dbReference type="Gramene" id="QL11p045589:mrna">
    <property type="protein sequence ID" value="QL11p045589:mrna"/>
    <property type="gene ID" value="QL11p045589"/>
</dbReference>
<protein>
    <recommendedName>
        <fullName evidence="1">F-box domain-containing protein</fullName>
    </recommendedName>
</protein>
<dbReference type="InterPro" id="IPR053781">
    <property type="entry name" value="F-box_AtFBL13-like"/>
</dbReference>
<dbReference type="Pfam" id="PF24758">
    <property type="entry name" value="LRR_At5g56370"/>
    <property type="match status" value="1"/>
</dbReference>
<reference evidence="2 3" key="1">
    <citation type="journal article" date="2016" name="G3 (Bethesda)">
        <title>First Draft Assembly and Annotation of the Genome of a California Endemic Oak Quercus lobata Nee (Fagaceae).</title>
        <authorList>
            <person name="Sork V.L."/>
            <person name="Fitz-Gibbon S.T."/>
            <person name="Puiu D."/>
            <person name="Crepeau M."/>
            <person name="Gugger P.F."/>
            <person name="Sherman R."/>
            <person name="Stevens K."/>
            <person name="Langley C.H."/>
            <person name="Pellegrini M."/>
            <person name="Salzberg S.L."/>
        </authorList>
    </citation>
    <scope>NUCLEOTIDE SEQUENCE [LARGE SCALE GENOMIC DNA]</scope>
    <source>
        <strain evidence="2 3">cv. SW786</strain>
    </source>
</reference>
<gene>
    <name evidence="2" type="primary">LOC115967350</name>
</gene>
<feature type="domain" description="F-box" evidence="1">
    <location>
        <begin position="35"/>
        <end position="69"/>
    </location>
</feature>
<dbReference type="PANTHER" id="PTHR31900">
    <property type="entry name" value="F-BOX/RNI SUPERFAMILY PROTEIN-RELATED"/>
    <property type="match status" value="1"/>
</dbReference>
<evidence type="ECO:0000259" key="1">
    <source>
        <dbReference type="PROSITE" id="PS50181"/>
    </source>
</evidence>
<dbReference type="InterPro" id="IPR055411">
    <property type="entry name" value="LRR_FXL15/At3g58940/PEG3-like"/>
</dbReference>
<dbReference type="OrthoDB" id="650312at2759"/>
<accession>A0A7N2MZM2</accession>
<dbReference type="EMBL" id="LRBV02000011">
    <property type="status" value="NOT_ANNOTATED_CDS"/>
    <property type="molecule type" value="Genomic_DNA"/>
</dbReference>